<feature type="transmembrane region" description="Helical" evidence="1">
    <location>
        <begin position="6"/>
        <end position="21"/>
    </location>
</feature>
<evidence type="ECO:0000313" key="2">
    <source>
        <dbReference type="EMBL" id="MCO1335352.1"/>
    </source>
</evidence>
<evidence type="ECO:0000313" key="3">
    <source>
        <dbReference type="Proteomes" id="UP001139028"/>
    </source>
</evidence>
<gene>
    <name evidence="2" type="ORF">MO867_13520</name>
</gene>
<dbReference type="RefSeq" id="WP_252469401.1">
    <property type="nucleotide sequence ID" value="NZ_JALBWM010000059.1"/>
</dbReference>
<evidence type="ECO:0000256" key="1">
    <source>
        <dbReference type="SAM" id="Phobius"/>
    </source>
</evidence>
<comment type="caution">
    <text evidence="2">The sequence shown here is derived from an EMBL/GenBank/DDBJ whole genome shotgun (WGS) entry which is preliminary data.</text>
</comment>
<name>A0A9X2J5A3_9GAMM</name>
<feature type="transmembrane region" description="Helical" evidence="1">
    <location>
        <begin position="33"/>
        <end position="59"/>
    </location>
</feature>
<protein>
    <submittedName>
        <fullName evidence="2">Uncharacterized protein</fullName>
    </submittedName>
</protein>
<accession>A0A9X2J5A3</accession>
<keyword evidence="1" id="KW-1133">Transmembrane helix</keyword>
<proteinExistence type="predicted"/>
<feature type="transmembrane region" description="Helical" evidence="1">
    <location>
        <begin position="82"/>
        <end position="102"/>
    </location>
</feature>
<reference evidence="2" key="1">
    <citation type="journal article" date="2022" name="Arch. Microbiol.">
        <title>Microbulbifer okhotskensis sp. nov., isolated from a deep bottom sediment of the Okhotsk Sea.</title>
        <authorList>
            <person name="Romanenko L."/>
            <person name="Kurilenko V."/>
            <person name="Otstavnykh N."/>
            <person name="Velansky P."/>
            <person name="Isaeva M."/>
            <person name="Mikhailov V."/>
        </authorList>
    </citation>
    <scope>NUCLEOTIDE SEQUENCE</scope>
    <source>
        <strain evidence="2">OS29</strain>
    </source>
</reference>
<keyword evidence="1" id="KW-0472">Membrane</keyword>
<dbReference type="AlphaFoldDB" id="A0A9X2J5A3"/>
<keyword evidence="1" id="KW-0812">Transmembrane</keyword>
<keyword evidence="3" id="KW-1185">Reference proteome</keyword>
<organism evidence="2 3">
    <name type="scientific">Microbulbifer okhotskensis</name>
    <dbReference type="NCBI Taxonomy" id="2926617"/>
    <lineage>
        <taxon>Bacteria</taxon>
        <taxon>Pseudomonadati</taxon>
        <taxon>Pseudomonadota</taxon>
        <taxon>Gammaproteobacteria</taxon>
        <taxon>Cellvibrionales</taxon>
        <taxon>Microbulbiferaceae</taxon>
        <taxon>Microbulbifer</taxon>
    </lineage>
</organism>
<dbReference type="EMBL" id="JALBWM010000059">
    <property type="protein sequence ID" value="MCO1335352.1"/>
    <property type="molecule type" value="Genomic_DNA"/>
</dbReference>
<sequence>MLDEKFIIGGIATLIFFASWHDPKLYRETLIEWISWTFWLVFGAFCVWAVAMIVVLLQLPSTLEITAMEAAIEAIEKSKIPLLWWVYLLVLGLISSIANEIASRREKNIEEDAS</sequence>
<dbReference type="Proteomes" id="UP001139028">
    <property type="component" value="Unassembled WGS sequence"/>
</dbReference>